<organism evidence="9 10">
    <name type="scientific">Protaetiibacter intestinalis</name>
    <dbReference type="NCBI Taxonomy" id="2419774"/>
    <lineage>
        <taxon>Bacteria</taxon>
        <taxon>Bacillati</taxon>
        <taxon>Actinomycetota</taxon>
        <taxon>Actinomycetes</taxon>
        <taxon>Micrococcales</taxon>
        <taxon>Microbacteriaceae</taxon>
        <taxon>Protaetiibacter</taxon>
    </lineage>
</organism>
<accession>A0A387BBM1</accession>
<dbReference type="InterPro" id="IPR050366">
    <property type="entry name" value="BP-dependent_transpt_permease"/>
</dbReference>
<feature type="transmembrane region" description="Helical" evidence="7">
    <location>
        <begin position="303"/>
        <end position="321"/>
    </location>
</feature>
<keyword evidence="10" id="KW-1185">Reference proteome</keyword>
<sequence length="336" mass="36326">MSSKNPVRTAPHFVAEVDEGGLGAVDAVRVSDRKSNLWLDAWRDLRGRWMFWASAVVILFIIFVALFPGAFTQVPPNDNCILSVKTQDQADALGVPIGTRISDHGPLAGHPLGFTKQGCDVFSRIVHGTSTSLSVGIIVTVLVAIMGIVLGAFAGYFGGWLDSFLMRIGDIFFAIPYILAAVVIMSMFVHERNIWIISLAIGFFAWPSTARILRSEVLRVKQLDYVMASEAIGLSKFRTMFTHVLPNSIAPVIIISTVGLAGAITAEATLSFLGVGLPNNIYMSWGNDISAAQTSLRTAPQTLIYPSIALSVTVLGFIMLGETVRDALDPKARATR</sequence>
<dbReference type="PANTHER" id="PTHR43386">
    <property type="entry name" value="OLIGOPEPTIDE TRANSPORT SYSTEM PERMEASE PROTEIN APPC"/>
    <property type="match status" value="1"/>
</dbReference>
<keyword evidence="5 7" id="KW-1133">Transmembrane helix</keyword>
<dbReference type="EMBL" id="CP032630">
    <property type="protein sequence ID" value="AYF98485.1"/>
    <property type="molecule type" value="Genomic_DNA"/>
</dbReference>
<keyword evidence="4 7" id="KW-0812">Transmembrane</keyword>
<dbReference type="GO" id="GO:0055085">
    <property type="term" value="P:transmembrane transport"/>
    <property type="evidence" value="ECO:0007669"/>
    <property type="project" value="InterPro"/>
</dbReference>
<keyword evidence="2 7" id="KW-0813">Transport</keyword>
<gene>
    <name evidence="9" type="ORF">D7I47_09600</name>
</gene>
<evidence type="ECO:0000313" key="10">
    <source>
        <dbReference type="Proteomes" id="UP000278886"/>
    </source>
</evidence>
<evidence type="ECO:0000256" key="1">
    <source>
        <dbReference type="ARBA" id="ARBA00004651"/>
    </source>
</evidence>
<dbReference type="InterPro" id="IPR025966">
    <property type="entry name" value="OppC_N"/>
</dbReference>
<feature type="transmembrane region" description="Helical" evidence="7">
    <location>
        <begin position="133"/>
        <end position="159"/>
    </location>
</feature>
<keyword evidence="3" id="KW-1003">Cell membrane</keyword>
<dbReference type="PANTHER" id="PTHR43386:SF6">
    <property type="entry name" value="ABC TRANSPORTER PERMEASE PROTEIN"/>
    <property type="match status" value="1"/>
</dbReference>
<evidence type="ECO:0000256" key="2">
    <source>
        <dbReference type="ARBA" id="ARBA00022448"/>
    </source>
</evidence>
<dbReference type="Pfam" id="PF00528">
    <property type="entry name" value="BPD_transp_1"/>
    <property type="match status" value="1"/>
</dbReference>
<feature type="transmembrane region" description="Helical" evidence="7">
    <location>
        <begin position="49"/>
        <end position="67"/>
    </location>
</feature>
<dbReference type="Pfam" id="PF12911">
    <property type="entry name" value="OppC_N"/>
    <property type="match status" value="1"/>
</dbReference>
<dbReference type="SUPFAM" id="SSF161098">
    <property type="entry name" value="MetI-like"/>
    <property type="match status" value="1"/>
</dbReference>
<reference evidence="10" key="1">
    <citation type="submission" date="2018-09" db="EMBL/GenBank/DDBJ databases">
        <title>Genome sequencing of strain 2DFWR-13.</title>
        <authorList>
            <person name="Heo J."/>
            <person name="Kim S.-J."/>
            <person name="Kwon S.-W."/>
        </authorList>
    </citation>
    <scope>NUCLEOTIDE SEQUENCE [LARGE SCALE GENOMIC DNA]</scope>
    <source>
        <strain evidence="10">2DFWR-13</strain>
    </source>
</reference>
<name>A0A387BBM1_9MICO</name>
<comment type="subcellular location">
    <subcellularLocation>
        <location evidence="1 7">Cell membrane</location>
        <topology evidence="1 7">Multi-pass membrane protein</topology>
    </subcellularLocation>
</comment>
<evidence type="ECO:0000256" key="5">
    <source>
        <dbReference type="ARBA" id="ARBA00022989"/>
    </source>
</evidence>
<feature type="transmembrane region" description="Helical" evidence="7">
    <location>
        <begin position="194"/>
        <end position="213"/>
    </location>
</feature>
<dbReference type="OrthoDB" id="9812701at2"/>
<feature type="transmembrane region" description="Helical" evidence="7">
    <location>
        <begin position="171"/>
        <end position="188"/>
    </location>
</feature>
<dbReference type="CDD" id="cd06261">
    <property type="entry name" value="TM_PBP2"/>
    <property type="match status" value="1"/>
</dbReference>
<evidence type="ECO:0000313" key="9">
    <source>
        <dbReference type="EMBL" id="AYF98485.1"/>
    </source>
</evidence>
<evidence type="ECO:0000256" key="7">
    <source>
        <dbReference type="RuleBase" id="RU363032"/>
    </source>
</evidence>
<dbReference type="RefSeq" id="WP_120762832.1">
    <property type="nucleotide sequence ID" value="NZ_CP032630.1"/>
</dbReference>
<evidence type="ECO:0000256" key="6">
    <source>
        <dbReference type="ARBA" id="ARBA00023136"/>
    </source>
</evidence>
<dbReference type="PROSITE" id="PS50928">
    <property type="entry name" value="ABC_TM1"/>
    <property type="match status" value="1"/>
</dbReference>
<dbReference type="GO" id="GO:0005886">
    <property type="term" value="C:plasma membrane"/>
    <property type="evidence" value="ECO:0007669"/>
    <property type="project" value="UniProtKB-SubCell"/>
</dbReference>
<proteinExistence type="inferred from homology"/>
<dbReference type="Proteomes" id="UP000278886">
    <property type="component" value="Chromosome"/>
</dbReference>
<dbReference type="InterPro" id="IPR035906">
    <property type="entry name" value="MetI-like_sf"/>
</dbReference>
<evidence type="ECO:0000259" key="8">
    <source>
        <dbReference type="PROSITE" id="PS50928"/>
    </source>
</evidence>
<dbReference type="KEGG" id="lyd:D7I47_09600"/>
<comment type="similarity">
    <text evidence="7">Belongs to the binding-protein-dependent transport system permease family.</text>
</comment>
<keyword evidence="6 7" id="KW-0472">Membrane</keyword>
<protein>
    <submittedName>
        <fullName evidence="9">ABC transporter permease</fullName>
    </submittedName>
</protein>
<feature type="domain" description="ABC transmembrane type-1" evidence="8">
    <location>
        <begin position="129"/>
        <end position="321"/>
    </location>
</feature>
<evidence type="ECO:0000256" key="3">
    <source>
        <dbReference type="ARBA" id="ARBA00022475"/>
    </source>
</evidence>
<feature type="transmembrane region" description="Helical" evidence="7">
    <location>
        <begin position="244"/>
        <end position="264"/>
    </location>
</feature>
<evidence type="ECO:0000256" key="4">
    <source>
        <dbReference type="ARBA" id="ARBA00022692"/>
    </source>
</evidence>
<dbReference type="AlphaFoldDB" id="A0A387BBM1"/>
<dbReference type="Gene3D" id="1.10.3720.10">
    <property type="entry name" value="MetI-like"/>
    <property type="match status" value="1"/>
</dbReference>
<dbReference type="InterPro" id="IPR000515">
    <property type="entry name" value="MetI-like"/>
</dbReference>